<sequence>MGAMLCASGRPDKEALNSAAYFWSNPSFKKLGKRQSPSKQYNIGVMYRGKRSILTEEELWAAKKIMRAYRNYKNRVLTTQTSLSSSFERLEKVSREGVKV</sequence>
<dbReference type="Proteomes" id="UP001162131">
    <property type="component" value="Unassembled WGS sequence"/>
</dbReference>
<name>A0AAU9K2Q2_9CILI</name>
<dbReference type="AlphaFoldDB" id="A0AAU9K2Q2"/>
<evidence type="ECO:0000313" key="1">
    <source>
        <dbReference type="EMBL" id="CAG9333332.1"/>
    </source>
</evidence>
<keyword evidence="2" id="KW-1185">Reference proteome</keyword>
<protein>
    <submittedName>
        <fullName evidence="1">Uncharacterized protein</fullName>
    </submittedName>
</protein>
<gene>
    <name evidence="1" type="ORF">BSTOLATCC_MIC58146</name>
</gene>
<evidence type="ECO:0000313" key="2">
    <source>
        <dbReference type="Proteomes" id="UP001162131"/>
    </source>
</evidence>
<proteinExistence type="predicted"/>
<dbReference type="EMBL" id="CAJZBQ010000056">
    <property type="protein sequence ID" value="CAG9333332.1"/>
    <property type="molecule type" value="Genomic_DNA"/>
</dbReference>
<reference evidence="1" key="1">
    <citation type="submission" date="2021-09" db="EMBL/GenBank/DDBJ databases">
        <authorList>
            <consortium name="AG Swart"/>
            <person name="Singh M."/>
            <person name="Singh A."/>
            <person name="Seah K."/>
            <person name="Emmerich C."/>
        </authorList>
    </citation>
    <scope>NUCLEOTIDE SEQUENCE</scope>
    <source>
        <strain evidence="1">ATCC30299</strain>
    </source>
</reference>
<organism evidence="1 2">
    <name type="scientific">Blepharisma stoltei</name>
    <dbReference type="NCBI Taxonomy" id="1481888"/>
    <lineage>
        <taxon>Eukaryota</taxon>
        <taxon>Sar</taxon>
        <taxon>Alveolata</taxon>
        <taxon>Ciliophora</taxon>
        <taxon>Postciliodesmatophora</taxon>
        <taxon>Heterotrichea</taxon>
        <taxon>Heterotrichida</taxon>
        <taxon>Blepharismidae</taxon>
        <taxon>Blepharisma</taxon>
    </lineage>
</organism>
<accession>A0AAU9K2Q2</accession>
<comment type="caution">
    <text evidence="1">The sequence shown here is derived from an EMBL/GenBank/DDBJ whole genome shotgun (WGS) entry which is preliminary data.</text>
</comment>